<comment type="caution">
    <text evidence="16">The sequence shown here is derived from an EMBL/GenBank/DDBJ whole genome shotgun (WGS) entry which is preliminary data.</text>
</comment>
<keyword evidence="8 16" id="KW-0560">Oxidoreductase</keyword>
<feature type="region of interest" description="Disordered" evidence="14">
    <location>
        <begin position="270"/>
        <end position="292"/>
    </location>
</feature>
<dbReference type="CDD" id="cd03348">
    <property type="entry name" value="pro_PheOH"/>
    <property type="match status" value="1"/>
</dbReference>
<dbReference type="InterPro" id="IPR005960">
    <property type="entry name" value="Phe-4-hydroxylase_mono"/>
</dbReference>
<feature type="domain" description="Biopterin-dependent aromatic amino acid hydroxylase family profile" evidence="15">
    <location>
        <begin position="1"/>
        <end position="292"/>
    </location>
</feature>
<dbReference type="GO" id="GO:0004505">
    <property type="term" value="F:phenylalanine 4-monooxygenase activity"/>
    <property type="evidence" value="ECO:0007669"/>
    <property type="project" value="UniProtKB-EC"/>
</dbReference>
<sequence>MRKPEDAKSDSGLRGDYEGAAADYTVAQDWDAYPEETHDRWRRLYARQSRLCAQYGAPQYLSGLARLDCAGGIPRFEETNAVLSTATGWKIVPVPGFIPDGVFFDHLANRRFPVTRWIRDEHELDYLVEPDVFHDFFGHVPILLDPTFADFLEAYGRAGERAMAMDALDMLARIYWYTVEFGLIDDGGTLKAFGAGIVSSAGETVYSVTDPDVLRLPFDPVRIMRTAYTIDTFQKNYFVLDNLDQLMRGLVELDFGPIYQEWRAAPPIPIGERLPGEQPHPAALAPVKETQS</sequence>
<feature type="binding site" evidence="13">
    <location>
        <position position="134"/>
    </location>
    <ligand>
        <name>Fe cation</name>
        <dbReference type="ChEBI" id="CHEBI:24875"/>
    </ligand>
</feature>
<comment type="cofactor">
    <cofactor evidence="2 13">
        <name>Fe(2+)</name>
        <dbReference type="ChEBI" id="CHEBI:29033"/>
    </cofactor>
</comment>
<dbReference type="PANTHER" id="PTHR11473:SF24">
    <property type="entry name" value="PHENYLALANINE-4-HYDROXYLASE"/>
    <property type="match status" value="1"/>
</dbReference>
<dbReference type="InterPro" id="IPR036951">
    <property type="entry name" value="ArAA_hydroxylase_sf"/>
</dbReference>
<evidence type="ECO:0000256" key="10">
    <source>
        <dbReference type="ARBA" id="ARBA00023033"/>
    </source>
</evidence>
<organism evidence="16 17">
    <name type="scientific">Novosphingobium marinum</name>
    <dbReference type="NCBI Taxonomy" id="1514948"/>
    <lineage>
        <taxon>Bacteria</taxon>
        <taxon>Pseudomonadati</taxon>
        <taxon>Pseudomonadota</taxon>
        <taxon>Alphaproteobacteria</taxon>
        <taxon>Sphingomonadales</taxon>
        <taxon>Sphingomonadaceae</taxon>
        <taxon>Novosphingobium</taxon>
    </lineage>
</organism>
<dbReference type="Pfam" id="PF00351">
    <property type="entry name" value="Biopterin_H"/>
    <property type="match status" value="1"/>
</dbReference>
<evidence type="ECO:0000313" key="17">
    <source>
        <dbReference type="Proteomes" id="UP000522081"/>
    </source>
</evidence>
<keyword evidence="17" id="KW-1185">Reference proteome</keyword>
<dbReference type="PROSITE" id="PS00367">
    <property type="entry name" value="BH4_AAA_HYDROXYL_1"/>
    <property type="match status" value="1"/>
</dbReference>
<evidence type="ECO:0000256" key="9">
    <source>
        <dbReference type="ARBA" id="ARBA00023004"/>
    </source>
</evidence>
<accession>A0A7Z0BUY7</accession>
<reference evidence="16 17" key="1">
    <citation type="submission" date="2020-07" db="EMBL/GenBank/DDBJ databases">
        <title>Genomic Encyclopedia of Type Strains, Phase IV (KMG-IV): sequencing the most valuable type-strain genomes for metagenomic binning, comparative biology and taxonomic classification.</title>
        <authorList>
            <person name="Goeker M."/>
        </authorList>
    </citation>
    <scope>NUCLEOTIDE SEQUENCE [LARGE SCALE GENOMIC DNA]</scope>
    <source>
        <strain evidence="16 17">DSM 29043</strain>
    </source>
</reference>
<feature type="binding site" evidence="13">
    <location>
        <position position="180"/>
    </location>
    <ligand>
        <name>Fe cation</name>
        <dbReference type="ChEBI" id="CHEBI:24875"/>
    </ligand>
</feature>
<evidence type="ECO:0000256" key="7">
    <source>
        <dbReference type="ARBA" id="ARBA00022723"/>
    </source>
</evidence>
<evidence type="ECO:0000256" key="2">
    <source>
        <dbReference type="ARBA" id="ARBA00001954"/>
    </source>
</evidence>
<dbReference type="InterPro" id="IPR018301">
    <property type="entry name" value="ArAA_hydroxylase_Fe/CU_BS"/>
</dbReference>
<dbReference type="EC" id="1.14.16.1" evidence="5"/>
<evidence type="ECO:0000259" key="15">
    <source>
        <dbReference type="PROSITE" id="PS51410"/>
    </source>
</evidence>
<dbReference type="PROSITE" id="PS51410">
    <property type="entry name" value="BH4_AAA_HYDROXYL_2"/>
    <property type="match status" value="1"/>
</dbReference>
<dbReference type="AlphaFoldDB" id="A0A7Z0BUY7"/>
<comment type="catalytic activity">
    <reaction evidence="1">
        <text>(6R)-L-erythro-5,6,7,8-tetrahydrobiopterin + L-phenylalanine + O2 = (4aS,6R)-4a-hydroxy-L-erythro-5,6,7,8-tetrahydrobiopterin + L-tyrosine</text>
        <dbReference type="Rhea" id="RHEA:20273"/>
        <dbReference type="ChEBI" id="CHEBI:15379"/>
        <dbReference type="ChEBI" id="CHEBI:15642"/>
        <dbReference type="ChEBI" id="CHEBI:58095"/>
        <dbReference type="ChEBI" id="CHEBI:58315"/>
        <dbReference type="ChEBI" id="CHEBI:59560"/>
        <dbReference type="EC" id="1.14.16.1"/>
    </reaction>
</comment>
<evidence type="ECO:0000313" key="16">
    <source>
        <dbReference type="EMBL" id="NYH94805.1"/>
    </source>
</evidence>
<dbReference type="InterPro" id="IPR019774">
    <property type="entry name" value="Aromatic-AA_hydroxylase_C"/>
</dbReference>
<evidence type="ECO:0000256" key="3">
    <source>
        <dbReference type="ARBA" id="ARBA00005088"/>
    </source>
</evidence>
<name>A0A7Z0BUY7_9SPHN</name>
<evidence type="ECO:0000256" key="4">
    <source>
        <dbReference type="ARBA" id="ARBA00009712"/>
    </source>
</evidence>
<feature type="binding site" evidence="13">
    <location>
        <position position="139"/>
    </location>
    <ligand>
        <name>Fe cation</name>
        <dbReference type="ChEBI" id="CHEBI:24875"/>
    </ligand>
</feature>
<keyword evidence="9 13" id="KW-0408">Iron</keyword>
<dbReference type="InterPro" id="IPR036329">
    <property type="entry name" value="Aro-AA_hydroxylase_C_sf"/>
</dbReference>
<dbReference type="RefSeq" id="WP_179406754.1">
    <property type="nucleotide sequence ID" value="NZ_BMGF01000006.1"/>
</dbReference>
<dbReference type="SUPFAM" id="SSF56534">
    <property type="entry name" value="Aromatic aminoacid monoxygenases, catalytic and oligomerization domains"/>
    <property type="match status" value="1"/>
</dbReference>
<evidence type="ECO:0000256" key="12">
    <source>
        <dbReference type="ARBA" id="ARBA00029922"/>
    </source>
</evidence>
<dbReference type="PANTHER" id="PTHR11473">
    <property type="entry name" value="AROMATIC AMINO ACID HYDROXYLASE"/>
    <property type="match status" value="1"/>
</dbReference>
<comment type="similarity">
    <text evidence="4">Belongs to the biopterin-dependent aromatic amino acid hydroxylase family.</text>
</comment>
<dbReference type="Proteomes" id="UP000522081">
    <property type="component" value="Unassembled WGS sequence"/>
</dbReference>
<comment type="pathway">
    <text evidence="3">Amino-acid degradation; L-phenylalanine degradation; acetoacetate and fumarate from L-phenylalanine: step 1/6.</text>
</comment>
<protein>
    <recommendedName>
        <fullName evidence="6">Phenylalanine-4-hydroxylase</fullName>
        <ecNumber evidence="5">1.14.16.1</ecNumber>
    </recommendedName>
    <alternativeName>
        <fullName evidence="12">Phe-4-monooxygenase</fullName>
    </alternativeName>
</protein>
<evidence type="ECO:0000256" key="1">
    <source>
        <dbReference type="ARBA" id="ARBA00001060"/>
    </source>
</evidence>
<dbReference type="GO" id="GO:0005506">
    <property type="term" value="F:iron ion binding"/>
    <property type="evidence" value="ECO:0007669"/>
    <property type="project" value="InterPro"/>
</dbReference>
<evidence type="ECO:0000256" key="13">
    <source>
        <dbReference type="PIRSR" id="PIRSR601273-2"/>
    </source>
</evidence>
<dbReference type="GO" id="GO:0006559">
    <property type="term" value="P:L-phenylalanine catabolic process"/>
    <property type="evidence" value="ECO:0007669"/>
    <property type="project" value="UniProtKB-UniPathway"/>
</dbReference>
<proteinExistence type="inferred from homology"/>
<dbReference type="PRINTS" id="PR00372">
    <property type="entry name" value="FYWHYDRXLASE"/>
</dbReference>
<evidence type="ECO:0000256" key="14">
    <source>
        <dbReference type="SAM" id="MobiDB-lite"/>
    </source>
</evidence>
<dbReference type="EMBL" id="JACBZF010000002">
    <property type="protein sequence ID" value="NYH94805.1"/>
    <property type="molecule type" value="Genomic_DNA"/>
</dbReference>
<evidence type="ECO:0000256" key="8">
    <source>
        <dbReference type="ARBA" id="ARBA00023002"/>
    </source>
</evidence>
<evidence type="ECO:0000256" key="11">
    <source>
        <dbReference type="ARBA" id="ARBA00023232"/>
    </source>
</evidence>
<dbReference type="NCBIfam" id="TIGR01267">
    <property type="entry name" value="Phe4hydrox_mono"/>
    <property type="match status" value="1"/>
</dbReference>
<dbReference type="InterPro" id="IPR001273">
    <property type="entry name" value="ArAA_hydroxylase"/>
</dbReference>
<evidence type="ECO:0000256" key="6">
    <source>
        <dbReference type="ARBA" id="ARBA00020276"/>
    </source>
</evidence>
<keyword evidence="10" id="KW-0503">Monooxygenase</keyword>
<dbReference type="Gene3D" id="1.10.800.10">
    <property type="entry name" value="Aromatic amino acid hydroxylase"/>
    <property type="match status" value="1"/>
</dbReference>
<dbReference type="NCBIfam" id="NF008877">
    <property type="entry name" value="PRK11913.1-2"/>
    <property type="match status" value="1"/>
</dbReference>
<evidence type="ECO:0000256" key="5">
    <source>
        <dbReference type="ARBA" id="ARBA00011995"/>
    </source>
</evidence>
<keyword evidence="11" id="KW-0585">Phenylalanine catabolism</keyword>
<gene>
    <name evidence="16" type="ORF">FHS75_001124</name>
</gene>
<keyword evidence="7 13" id="KW-0479">Metal-binding</keyword>
<dbReference type="UniPathway" id="UPA00139">
    <property type="reaction ID" value="UER00337"/>
</dbReference>